<dbReference type="EMBL" id="CM007899">
    <property type="protein sequence ID" value="OTG10375.1"/>
    <property type="molecule type" value="Genomic_DNA"/>
</dbReference>
<dbReference type="GO" id="GO:0005524">
    <property type="term" value="F:ATP binding"/>
    <property type="evidence" value="ECO:0007669"/>
    <property type="project" value="InterPro"/>
</dbReference>
<dbReference type="Pfam" id="PF00069">
    <property type="entry name" value="Pkinase"/>
    <property type="match status" value="1"/>
</dbReference>
<comment type="catalytic activity">
    <reaction evidence="3">
        <text>L-threonyl-[protein] + ATP = O-phospho-L-threonyl-[protein] + ADP + H(+)</text>
        <dbReference type="Rhea" id="RHEA:46608"/>
        <dbReference type="Rhea" id="RHEA-COMP:11060"/>
        <dbReference type="Rhea" id="RHEA-COMP:11605"/>
        <dbReference type="ChEBI" id="CHEBI:15378"/>
        <dbReference type="ChEBI" id="CHEBI:30013"/>
        <dbReference type="ChEBI" id="CHEBI:30616"/>
        <dbReference type="ChEBI" id="CHEBI:61977"/>
        <dbReference type="ChEBI" id="CHEBI:456216"/>
        <dbReference type="EC" id="2.7.11.1"/>
    </reaction>
</comment>
<dbReference type="GO" id="GO:0004674">
    <property type="term" value="F:protein serine/threonine kinase activity"/>
    <property type="evidence" value="ECO:0000318"/>
    <property type="project" value="GO_Central"/>
</dbReference>
<dbReference type="InterPro" id="IPR050839">
    <property type="entry name" value="Rho-assoc_Ser/Thr_Kinase"/>
</dbReference>
<evidence type="ECO:0000313" key="7">
    <source>
        <dbReference type="Proteomes" id="UP000215914"/>
    </source>
</evidence>
<evidence type="ECO:0000259" key="5">
    <source>
        <dbReference type="PROSITE" id="PS50011"/>
    </source>
</evidence>
<protein>
    <recommendedName>
        <fullName evidence="5">Protein kinase domain-containing protein</fullName>
    </recommendedName>
</protein>
<evidence type="ECO:0000256" key="3">
    <source>
        <dbReference type="ARBA" id="ARBA00047899"/>
    </source>
</evidence>
<dbReference type="STRING" id="4232.A0A251TGX0"/>
<comment type="similarity">
    <text evidence="1">Belongs to the protein kinase superfamily. AGC Ser/Thr protein kinase family.</text>
</comment>
<keyword evidence="7" id="KW-1185">Reference proteome</keyword>
<gene>
    <name evidence="6" type="ORF">HannXRQ_Chr10g0286881</name>
</gene>
<keyword evidence="2" id="KW-0597">Phosphoprotein</keyword>
<organism evidence="6 7">
    <name type="scientific">Helianthus annuus</name>
    <name type="common">Common sunflower</name>
    <dbReference type="NCBI Taxonomy" id="4232"/>
    <lineage>
        <taxon>Eukaryota</taxon>
        <taxon>Viridiplantae</taxon>
        <taxon>Streptophyta</taxon>
        <taxon>Embryophyta</taxon>
        <taxon>Tracheophyta</taxon>
        <taxon>Spermatophyta</taxon>
        <taxon>Magnoliopsida</taxon>
        <taxon>eudicotyledons</taxon>
        <taxon>Gunneridae</taxon>
        <taxon>Pentapetalae</taxon>
        <taxon>asterids</taxon>
        <taxon>campanulids</taxon>
        <taxon>Asterales</taxon>
        <taxon>Asteraceae</taxon>
        <taxon>Asteroideae</taxon>
        <taxon>Heliantheae alliance</taxon>
        <taxon>Heliantheae</taxon>
        <taxon>Helianthus</taxon>
    </lineage>
</organism>
<dbReference type="InterPro" id="IPR000719">
    <property type="entry name" value="Prot_kinase_dom"/>
</dbReference>
<dbReference type="SUPFAM" id="SSF56112">
    <property type="entry name" value="Protein kinase-like (PK-like)"/>
    <property type="match status" value="1"/>
</dbReference>
<dbReference type="PROSITE" id="PS50011">
    <property type="entry name" value="PROTEIN_KINASE_DOM"/>
    <property type="match status" value="1"/>
</dbReference>
<dbReference type="OMA" id="LPHYFDY"/>
<evidence type="ECO:0000256" key="1">
    <source>
        <dbReference type="ARBA" id="ARBA00009903"/>
    </source>
</evidence>
<name>A0A251TGX0_HELAN</name>
<evidence type="ECO:0000256" key="4">
    <source>
        <dbReference type="ARBA" id="ARBA00048679"/>
    </source>
</evidence>
<dbReference type="GO" id="GO:0035556">
    <property type="term" value="P:intracellular signal transduction"/>
    <property type="evidence" value="ECO:0000318"/>
    <property type="project" value="GO_Central"/>
</dbReference>
<dbReference type="PANTHER" id="PTHR22988:SF76">
    <property type="entry name" value="CHROMOSOME UNDETERMINED SCAFFOLD_135, WHOLE GENOME SHOTGUN SEQUENCE"/>
    <property type="match status" value="1"/>
</dbReference>
<evidence type="ECO:0000256" key="2">
    <source>
        <dbReference type="ARBA" id="ARBA00022553"/>
    </source>
</evidence>
<proteinExistence type="inferred from homology"/>
<dbReference type="PANTHER" id="PTHR22988">
    <property type="entry name" value="MYOTONIC DYSTROPHY S/T KINASE-RELATED"/>
    <property type="match status" value="1"/>
</dbReference>
<dbReference type="InParanoid" id="A0A251TGX0"/>
<reference evidence="7" key="1">
    <citation type="journal article" date="2017" name="Nature">
        <title>The sunflower genome provides insights into oil metabolism, flowering and Asterid evolution.</title>
        <authorList>
            <person name="Badouin H."/>
            <person name="Gouzy J."/>
            <person name="Grassa C.J."/>
            <person name="Murat F."/>
            <person name="Staton S.E."/>
            <person name="Cottret L."/>
            <person name="Lelandais-Briere C."/>
            <person name="Owens G.L."/>
            <person name="Carrere S."/>
            <person name="Mayjonade B."/>
            <person name="Legrand L."/>
            <person name="Gill N."/>
            <person name="Kane N.C."/>
            <person name="Bowers J.E."/>
            <person name="Hubner S."/>
            <person name="Bellec A."/>
            <person name="Berard A."/>
            <person name="Berges H."/>
            <person name="Blanchet N."/>
            <person name="Boniface M.C."/>
            <person name="Brunel D."/>
            <person name="Catrice O."/>
            <person name="Chaidir N."/>
            <person name="Claudel C."/>
            <person name="Donnadieu C."/>
            <person name="Faraut T."/>
            <person name="Fievet G."/>
            <person name="Helmstetter N."/>
            <person name="King M."/>
            <person name="Knapp S.J."/>
            <person name="Lai Z."/>
            <person name="Le Paslier M.C."/>
            <person name="Lippi Y."/>
            <person name="Lorenzon L."/>
            <person name="Mandel J.R."/>
            <person name="Marage G."/>
            <person name="Marchand G."/>
            <person name="Marquand E."/>
            <person name="Bret-Mestries E."/>
            <person name="Morien E."/>
            <person name="Nambeesan S."/>
            <person name="Nguyen T."/>
            <person name="Pegot-Espagnet P."/>
            <person name="Pouilly N."/>
            <person name="Raftis F."/>
            <person name="Sallet E."/>
            <person name="Schiex T."/>
            <person name="Thomas J."/>
            <person name="Vandecasteele C."/>
            <person name="Vares D."/>
            <person name="Vear F."/>
            <person name="Vautrin S."/>
            <person name="Crespi M."/>
            <person name="Mangin B."/>
            <person name="Burke J.M."/>
            <person name="Salse J."/>
            <person name="Munos S."/>
            <person name="Vincourt P."/>
            <person name="Rieseberg L.H."/>
            <person name="Langlade N.B."/>
        </authorList>
    </citation>
    <scope>NUCLEOTIDE SEQUENCE [LARGE SCALE GENOMIC DNA]</scope>
    <source>
        <strain evidence="7">cv. SF193</strain>
    </source>
</reference>
<accession>A0A251TGX0</accession>
<evidence type="ECO:0000313" key="6">
    <source>
        <dbReference type="EMBL" id="OTG10375.1"/>
    </source>
</evidence>
<feature type="domain" description="Protein kinase" evidence="5">
    <location>
        <begin position="1"/>
        <end position="114"/>
    </location>
</feature>
<dbReference type="FunFam" id="1.10.510.10:FF:000057">
    <property type="entry name" value="Non-specific serine/threonine protein kinase"/>
    <property type="match status" value="1"/>
</dbReference>
<dbReference type="Gene3D" id="1.10.510.10">
    <property type="entry name" value="Transferase(Phosphotransferase) domain 1"/>
    <property type="match status" value="1"/>
</dbReference>
<comment type="catalytic activity">
    <reaction evidence="4">
        <text>L-seryl-[protein] + ATP = O-phospho-L-seryl-[protein] + ADP + H(+)</text>
        <dbReference type="Rhea" id="RHEA:17989"/>
        <dbReference type="Rhea" id="RHEA-COMP:9863"/>
        <dbReference type="Rhea" id="RHEA-COMP:11604"/>
        <dbReference type="ChEBI" id="CHEBI:15378"/>
        <dbReference type="ChEBI" id="CHEBI:29999"/>
        <dbReference type="ChEBI" id="CHEBI:30616"/>
        <dbReference type="ChEBI" id="CHEBI:83421"/>
        <dbReference type="ChEBI" id="CHEBI:456216"/>
        <dbReference type="EC" id="2.7.11.1"/>
    </reaction>
</comment>
<dbReference type="Proteomes" id="UP000215914">
    <property type="component" value="Chromosome 10"/>
</dbReference>
<sequence>MGKEEGKREGAYSTVRTPDYIALEVLLKKGYALECDWWSLGAIMFKMLVGYPPFYFDDPMSTCRKIVNWKMHLKFPEEARLSLEAKDLISKLIFNVNQWLGSKGADEIKAHIWFRGIDWDRIYVMEATFNSEVNDDCAIGL</sequence>
<dbReference type="AlphaFoldDB" id="A0A251TGX0"/>
<dbReference type="InterPro" id="IPR011009">
    <property type="entry name" value="Kinase-like_dom_sf"/>
</dbReference>